<gene>
    <name evidence="1" type="ORF">HNY73_001012</name>
</gene>
<evidence type="ECO:0000313" key="2">
    <source>
        <dbReference type="Proteomes" id="UP000807504"/>
    </source>
</evidence>
<accession>A0A8T0G604</accession>
<reference evidence="1" key="2">
    <citation type="submission" date="2020-06" db="EMBL/GenBank/DDBJ databases">
        <authorList>
            <person name="Sheffer M."/>
        </authorList>
    </citation>
    <scope>NUCLEOTIDE SEQUENCE</scope>
</reference>
<name>A0A8T0G604_ARGBR</name>
<keyword evidence="2" id="KW-1185">Reference proteome</keyword>
<dbReference type="AlphaFoldDB" id="A0A8T0G604"/>
<comment type="caution">
    <text evidence="1">The sequence shown here is derived from an EMBL/GenBank/DDBJ whole genome shotgun (WGS) entry which is preliminary data.</text>
</comment>
<reference evidence="1" key="1">
    <citation type="journal article" date="2020" name="bioRxiv">
        <title>Chromosome-level reference genome of the European wasp spider Argiope bruennichi: a resource for studies on range expansion and evolutionary adaptation.</title>
        <authorList>
            <person name="Sheffer M.M."/>
            <person name="Hoppe A."/>
            <person name="Krehenwinkel H."/>
            <person name="Uhl G."/>
            <person name="Kuss A.W."/>
            <person name="Jensen L."/>
            <person name="Jensen C."/>
            <person name="Gillespie R.G."/>
            <person name="Hoff K.J."/>
            <person name="Prost S."/>
        </authorList>
    </citation>
    <scope>NUCLEOTIDE SEQUENCE</scope>
</reference>
<sequence>MKVDSVQSSFWRALFGDGRTGGRVEHPRGTHLGPKRGQRENDGWIFKKQITACRKLGKTAVVKEKLPFVKVKPVWRECLA</sequence>
<protein>
    <submittedName>
        <fullName evidence="1">Uncharacterized protein</fullName>
    </submittedName>
</protein>
<evidence type="ECO:0000313" key="1">
    <source>
        <dbReference type="EMBL" id="KAF8796663.1"/>
    </source>
</evidence>
<proteinExistence type="predicted"/>
<organism evidence="1 2">
    <name type="scientific">Argiope bruennichi</name>
    <name type="common">Wasp spider</name>
    <name type="synonym">Aranea bruennichi</name>
    <dbReference type="NCBI Taxonomy" id="94029"/>
    <lineage>
        <taxon>Eukaryota</taxon>
        <taxon>Metazoa</taxon>
        <taxon>Ecdysozoa</taxon>
        <taxon>Arthropoda</taxon>
        <taxon>Chelicerata</taxon>
        <taxon>Arachnida</taxon>
        <taxon>Araneae</taxon>
        <taxon>Araneomorphae</taxon>
        <taxon>Entelegynae</taxon>
        <taxon>Araneoidea</taxon>
        <taxon>Araneidae</taxon>
        <taxon>Argiope</taxon>
    </lineage>
</organism>
<dbReference type="EMBL" id="JABXBU010000001">
    <property type="protein sequence ID" value="KAF8796663.1"/>
    <property type="molecule type" value="Genomic_DNA"/>
</dbReference>
<dbReference type="Proteomes" id="UP000807504">
    <property type="component" value="Unassembled WGS sequence"/>
</dbReference>